<dbReference type="InterPro" id="IPR029058">
    <property type="entry name" value="AB_hydrolase_fold"/>
</dbReference>
<evidence type="ECO:0000313" key="3">
    <source>
        <dbReference type="Proteomes" id="UP001295794"/>
    </source>
</evidence>
<gene>
    <name evidence="2" type="ORF">MYCIT1_LOCUS27412</name>
</gene>
<feature type="compositionally biased region" description="Low complexity" evidence="1">
    <location>
        <begin position="84"/>
        <end position="96"/>
    </location>
</feature>
<evidence type="ECO:0000256" key="1">
    <source>
        <dbReference type="SAM" id="MobiDB-lite"/>
    </source>
</evidence>
<dbReference type="SUPFAM" id="SSF53474">
    <property type="entry name" value="alpha/beta-Hydrolases"/>
    <property type="match status" value="1"/>
</dbReference>
<feature type="compositionally biased region" description="Polar residues" evidence="1">
    <location>
        <begin position="124"/>
        <end position="133"/>
    </location>
</feature>
<feature type="non-terminal residue" evidence="2">
    <location>
        <position position="1"/>
    </location>
</feature>
<feature type="region of interest" description="Disordered" evidence="1">
    <location>
        <begin position="70"/>
        <end position="98"/>
    </location>
</feature>
<sequence>ANIISPTLVSPPSSTSCLQLYQLVAAMNGIAFPVQVALLFRRLVNVVSTLAVSKQYSLWDQRTVEEHEKQGTTDWNLTENKLGSSCAQSSSDSRSSTLLAPSPIVSQTSWTNLSFAAEPLGGYQSSLPSTTDRTLPPSRSPVPIPWPQPRKPSHEPSPNPPRSQNTDQPSRDPAELDIIHTLLANPALADPIRVPRYPIVLCHGLYGFDSRGPSSFPSMQIHYWSNVLNILRRKVGAEVIVTAVPGTGSIESRAEALDQQLQRKARGRGVNFLAHSMGGLDCRHLISHIKPTEYIPLSLTSVSTPHRGSPFMDWCSDNIGLGKLKREELVSRSVGEGNGFSLAQLPSSFVSLLLNVVDSPAYANLTTSFLNDVFNPQTPDDPRVKYFSVAARSSGASIWHPLWLPKLVLDGSEDKERERLRAAGLGREQRKEWGNDGLVTIDSARWGEFLGTMECDHWEIRGARGLELNVEIPAFEGLGFIDWGRFASAWKKEEKAQAAAATPEEVKDRADNALIRKSTETLSSVVDWLVDQVPVPLASKGKTMDESEDRVAADVAKLHGEVKTGKEKKERKAELVTKTDLERFYIALSRKMYDEGL</sequence>
<name>A0AAD2HMZ9_9AGAR</name>
<dbReference type="PANTHER" id="PTHR11440">
    <property type="entry name" value="LECITHIN-CHOLESTEROL ACYLTRANSFERASE-RELATED"/>
    <property type="match status" value="1"/>
</dbReference>
<feature type="compositionally biased region" description="Polar residues" evidence="1">
    <location>
        <begin position="72"/>
        <end position="83"/>
    </location>
</feature>
<evidence type="ECO:0008006" key="4">
    <source>
        <dbReference type="Google" id="ProtNLM"/>
    </source>
</evidence>
<keyword evidence="3" id="KW-1185">Reference proteome</keyword>
<reference evidence="2" key="1">
    <citation type="submission" date="2023-11" db="EMBL/GenBank/DDBJ databases">
        <authorList>
            <person name="De Vega J J."/>
            <person name="De Vega J J."/>
        </authorList>
    </citation>
    <scope>NUCLEOTIDE SEQUENCE</scope>
</reference>
<dbReference type="EMBL" id="CAVNYO010000421">
    <property type="protein sequence ID" value="CAK5278131.1"/>
    <property type="molecule type" value="Genomic_DNA"/>
</dbReference>
<proteinExistence type="predicted"/>
<feature type="compositionally biased region" description="Pro residues" evidence="1">
    <location>
        <begin position="138"/>
        <end position="161"/>
    </location>
</feature>
<protein>
    <recommendedName>
        <fullName evidence="4">Alpha/beta-hydrolase</fullName>
    </recommendedName>
</protein>
<evidence type="ECO:0000313" key="2">
    <source>
        <dbReference type="EMBL" id="CAK5278131.1"/>
    </source>
</evidence>
<accession>A0AAD2HMZ9</accession>
<dbReference type="Gene3D" id="3.40.50.1820">
    <property type="entry name" value="alpha/beta hydrolase"/>
    <property type="match status" value="1"/>
</dbReference>
<organism evidence="2 3">
    <name type="scientific">Mycena citricolor</name>
    <dbReference type="NCBI Taxonomy" id="2018698"/>
    <lineage>
        <taxon>Eukaryota</taxon>
        <taxon>Fungi</taxon>
        <taxon>Dikarya</taxon>
        <taxon>Basidiomycota</taxon>
        <taxon>Agaricomycotina</taxon>
        <taxon>Agaricomycetes</taxon>
        <taxon>Agaricomycetidae</taxon>
        <taxon>Agaricales</taxon>
        <taxon>Marasmiineae</taxon>
        <taxon>Mycenaceae</taxon>
        <taxon>Mycena</taxon>
    </lineage>
</organism>
<feature type="region of interest" description="Disordered" evidence="1">
    <location>
        <begin position="124"/>
        <end position="172"/>
    </location>
</feature>
<dbReference type="AlphaFoldDB" id="A0AAD2HMZ9"/>
<dbReference type="Proteomes" id="UP001295794">
    <property type="component" value="Unassembled WGS sequence"/>
</dbReference>
<comment type="caution">
    <text evidence="2">The sequence shown here is derived from an EMBL/GenBank/DDBJ whole genome shotgun (WGS) entry which is preliminary data.</text>
</comment>